<accession>A0AA37M7X2</accession>
<dbReference type="Gene3D" id="3.40.50.2300">
    <property type="match status" value="2"/>
</dbReference>
<evidence type="ECO:0008006" key="3">
    <source>
        <dbReference type="Google" id="ProtNLM"/>
    </source>
</evidence>
<keyword evidence="2" id="KW-1185">Reference proteome</keyword>
<dbReference type="InterPro" id="IPR028082">
    <property type="entry name" value="Peripla_BP_I"/>
</dbReference>
<proteinExistence type="predicted"/>
<sequence>MHHNQIVSFLGEDLTIREGLWSAGLWPAGHGILFTSAGAARRHMLKSTLLATAAVLCLGITHPSPAIALPDQQLAANAATWPVTPKLKEDGTKWRIGYYEGGQYADYVVILKSIVNGLAALGWLKGVDIPAGLDPFQTWQWLATRVDSRFIEFVADARYAPGNFDASKRTKTRAELIGRLKERRDLDLVLALGTWAGQDLATSEVTVPVIVASTSDPVGSKIVASAEDSGFDHLNAKVEPTRYHDQVELFWNTFGFKRLGVVYEDSTEGRSFAALPAVEAAARELGFEVVGCKAPFSNTAQAVVDQAAIACYRDLAVKADAVYVTVHRGVNAATLPAISQALITGRIPSFSMLGETEVRAGVLMSVAQSNYLYVGRFHAETIARIFNGARPRSLPQIWQAPAQIALNYTTAKAIGYVPPFDILVASDEIVRSPATTP</sequence>
<protein>
    <recommendedName>
        <fullName evidence="3">ABC transporter substrate-binding protein</fullName>
    </recommendedName>
</protein>
<dbReference type="Proteomes" id="UP001055286">
    <property type="component" value="Unassembled WGS sequence"/>
</dbReference>
<dbReference type="AlphaFoldDB" id="A0AA37M7X2"/>
<evidence type="ECO:0000313" key="2">
    <source>
        <dbReference type="Proteomes" id="UP001055286"/>
    </source>
</evidence>
<dbReference type="Pfam" id="PF04392">
    <property type="entry name" value="ABC_sub_bind"/>
    <property type="match status" value="1"/>
</dbReference>
<dbReference type="PANTHER" id="PTHR35271:SF1">
    <property type="entry name" value="ABC TRANSPORTER, SUBSTRATE-BINDING LIPOPROTEIN"/>
    <property type="match status" value="1"/>
</dbReference>
<reference evidence="1" key="2">
    <citation type="submission" date="2021-08" db="EMBL/GenBank/DDBJ databases">
        <authorList>
            <person name="Tani A."/>
            <person name="Ola A."/>
            <person name="Ogura Y."/>
            <person name="Katsura K."/>
            <person name="Hayashi T."/>
        </authorList>
    </citation>
    <scope>NUCLEOTIDE SEQUENCE</scope>
    <source>
        <strain evidence="1">JCM 32048</strain>
    </source>
</reference>
<dbReference type="EMBL" id="BPQJ01000042">
    <property type="protein sequence ID" value="GJD65557.1"/>
    <property type="molecule type" value="Genomic_DNA"/>
</dbReference>
<dbReference type="PANTHER" id="PTHR35271">
    <property type="entry name" value="ABC TRANSPORTER, SUBSTRATE-BINDING LIPOPROTEIN-RELATED"/>
    <property type="match status" value="1"/>
</dbReference>
<gene>
    <name evidence="1" type="ORF">MPEAHAMD_5752</name>
</gene>
<comment type="caution">
    <text evidence="1">The sequence shown here is derived from an EMBL/GenBank/DDBJ whole genome shotgun (WGS) entry which is preliminary data.</text>
</comment>
<dbReference type="InterPro" id="IPR007487">
    <property type="entry name" value="ABC_transpt-TYRBP-like"/>
</dbReference>
<organism evidence="1 2">
    <name type="scientific">Methylobacterium frigidaeris</name>
    <dbReference type="NCBI Taxonomy" id="2038277"/>
    <lineage>
        <taxon>Bacteria</taxon>
        <taxon>Pseudomonadati</taxon>
        <taxon>Pseudomonadota</taxon>
        <taxon>Alphaproteobacteria</taxon>
        <taxon>Hyphomicrobiales</taxon>
        <taxon>Methylobacteriaceae</taxon>
        <taxon>Methylobacterium</taxon>
    </lineage>
</organism>
<evidence type="ECO:0000313" key="1">
    <source>
        <dbReference type="EMBL" id="GJD65557.1"/>
    </source>
</evidence>
<dbReference type="SUPFAM" id="SSF53822">
    <property type="entry name" value="Periplasmic binding protein-like I"/>
    <property type="match status" value="1"/>
</dbReference>
<reference evidence="1" key="1">
    <citation type="journal article" date="2016" name="Front. Microbiol.">
        <title>Genome Sequence of the Piezophilic, Mesophilic Sulfate-Reducing Bacterium Desulfovibrio indicus J2T.</title>
        <authorList>
            <person name="Cao J."/>
            <person name="Maignien L."/>
            <person name="Shao Z."/>
            <person name="Alain K."/>
            <person name="Jebbar M."/>
        </authorList>
    </citation>
    <scope>NUCLEOTIDE SEQUENCE</scope>
    <source>
        <strain evidence="1">JCM 32048</strain>
    </source>
</reference>
<dbReference type="RefSeq" id="WP_238192981.1">
    <property type="nucleotide sequence ID" value="NZ_BPQJ01000042.1"/>
</dbReference>
<name>A0AA37M7X2_9HYPH</name>